<evidence type="ECO:0000313" key="2">
    <source>
        <dbReference type="EMBL" id="MBC1489620.1"/>
    </source>
</evidence>
<gene>
    <name evidence="2" type="ORF">HCJ38_11480</name>
    <name evidence="3" type="ORF">HCJ59_14040</name>
</gene>
<comment type="caution">
    <text evidence="2">The sequence shown here is derived from an EMBL/GenBank/DDBJ whole genome shotgun (WGS) entry which is preliminary data.</text>
</comment>
<proteinExistence type="predicted"/>
<reference evidence="4 5" key="1">
    <citation type="submission" date="2020-03" db="EMBL/GenBank/DDBJ databases">
        <title>Soil Listeria distribution.</title>
        <authorList>
            <person name="Liao J."/>
            <person name="Wiedmann M."/>
        </authorList>
    </citation>
    <scope>NUCLEOTIDE SEQUENCE [LARGE SCALE GENOMIC DNA]</scope>
    <source>
        <strain evidence="3 5">FSL L7-1515</strain>
        <strain evidence="2 4">FSL L7-1554</strain>
    </source>
</reference>
<dbReference type="PANTHER" id="PTHR43798:SF6">
    <property type="entry name" value="HYDROLASE, PUTATIVE (AFU_ORTHOLOGUE AFUA_4G13070)-RELATED"/>
    <property type="match status" value="1"/>
</dbReference>
<dbReference type="InterPro" id="IPR000073">
    <property type="entry name" value="AB_hydrolase_1"/>
</dbReference>
<evidence type="ECO:0000313" key="5">
    <source>
        <dbReference type="Proteomes" id="UP000587800"/>
    </source>
</evidence>
<name>A0A7X1CA06_9LIST</name>
<feature type="domain" description="AB hydrolase-1" evidence="1">
    <location>
        <begin position="21"/>
        <end position="255"/>
    </location>
</feature>
<evidence type="ECO:0000259" key="1">
    <source>
        <dbReference type="Pfam" id="PF12697"/>
    </source>
</evidence>
<dbReference type="SUPFAM" id="SSF53474">
    <property type="entry name" value="alpha/beta-Hydrolases"/>
    <property type="match status" value="1"/>
</dbReference>
<evidence type="ECO:0000313" key="3">
    <source>
        <dbReference type="EMBL" id="MBC1511006.1"/>
    </source>
</evidence>
<dbReference type="InterPro" id="IPR050266">
    <property type="entry name" value="AB_hydrolase_sf"/>
</dbReference>
<organism evidence="2 4">
    <name type="scientific">Listeria immobilis</name>
    <dbReference type="NCBI Taxonomy" id="2713502"/>
    <lineage>
        <taxon>Bacteria</taxon>
        <taxon>Bacillati</taxon>
        <taxon>Bacillota</taxon>
        <taxon>Bacilli</taxon>
        <taxon>Bacillales</taxon>
        <taxon>Listeriaceae</taxon>
        <taxon>Listeria</taxon>
    </lineage>
</organism>
<dbReference type="AlphaFoldDB" id="A0A7X1CA06"/>
<dbReference type="PANTHER" id="PTHR43798">
    <property type="entry name" value="MONOACYLGLYCEROL LIPASE"/>
    <property type="match status" value="1"/>
</dbReference>
<dbReference type="EMBL" id="JAASTW010000014">
    <property type="protein sequence ID" value="MBC1489620.1"/>
    <property type="molecule type" value="Genomic_DNA"/>
</dbReference>
<keyword evidence="2" id="KW-0378">Hydrolase</keyword>
<protein>
    <submittedName>
        <fullName evidence="2">Alpha/beta hydrolase</fullName>
    </submittedName>
</protein>
<dbReference type="GO" id="GO:0016787">
    <property type="term" value="F:hydrolase activity"/>
    <property type="evidence" value="ECO:0007669"/>
    <property type="project" value="UniProtKB-KW"/>
</dbReference>
<dbReference type="EMBL" id="JAASUB010000020">
    <property type="protein sequence ID" value="MBC1511006.1"/>
    <property type="molecule type" value="Genomic_DNA"/>
</dbReference>
<evidence type="ECO:0000313" key="4">
    <source>
        <dbReference type="Proteomes" id="UP000561617"/>
    </source>
</evidence>
<sequence length="270" mass="30454">MHKTIRSVDVYYEKYGEGIPIIMIHGFSPDSQLMIGCMEPVFDEKSPFSRIYLDLPGMGKTENYDSIQNADEVLSLLLEFIEAVIPGESFLLAGESYGGYLSRGIAAKMPDRILGVLLICPVIYPEKEKRTIPEQKVMYQDTPFVQSLSKEDQAYFSKSGVILTARNWNRFLAEVMAGMINADGEFLDQLAANYSLSFDPDANISLDVPALFFFGRQDDHVGYADGLSLLEKYPHASFAILDFAGHNLQIEQPEIFTTMVREFLFRVKPE</sequence>
<dbReference type="RefSeq" id="WP_185348633.1">
    <property type="nucleotide sequence ID" value="NZ_JAASTU010000025.1"/>
</dbReference>
<accession>A0A7X1CA06</accession>
<dbReference type="PRINTS" id="PR00111">
    <property type="entry name" value="ABHYDROLASE"/>
</dbReference>
<dbReference type="InterPro" id="IPR029058">
    <property type="entry name" value="AB_hydrolase_fold"/>
</dbReference>
<keyword evidence="5" id="KW-1185">Reference proteome</keyword>
<dbReference type="Proteomes" id="UP000561617">
    <property type="component" value="Unassembled WGS sequence"/>
</dbReference>
<dbReference type="Pfam" id="PF12697">
    <property type="entry name" value="Abhydrolase_6"/>
    <property type="match status" value="1"/>
</dbReference>
<dbReference type="Proteomes" id="UP000587800">
    <property type="component" value="Unassembled WGS sequence"/>
</dbReference>
<dbReference type="Gene3D" id="3.40.50.1820">
    <property type="entry name" value="alpha/beta hydrolase"/>
    <property type="match status" value="1"/>
</dbReference>